<dbReference type="EMBL" id="GBXM01048466">
    <property type="protein sequence ID" value="JAH60111.1"/>
    <property type="molecule type" value="Transcribed_RNA"/>
</dbReference>
<reference evidence="1" key="2">
    <citation type="journal article" date="2015" name="Fish Shellfish Immunol.">
        <title>Early steps in the European eel (Anguilla anguilla)-Vibrio vulnificus interaction in the gills: Role of the RtxA13 toxin.</title>
        <authorList>
            <person name="Callol A."/>
            <person name="Pajuelo D."/>
            <person name="Ebbesson L."/>
            <person name="Teles M."/>
            <person name="MacKenzie S."/>
            <person name="Amaro C."/>
        </authorList>
    </citation>
    <scope>NUCLEOTIDE SEQUENCE</scope>
</reference>
<organism evidence="1">
    <name type="scientific">Anguilla anguilla</name>
    <name type="common">European freshwater eel</name>
    <name type="synonym">Muraena anguilla</name>
    <dbReference type="NCBI Taxonomy" id="7936"/>
    <lineage>
        <taxon>Eukaryota</taxon>
        <taxon>Metazoa</taxon>
        <taxon>Chordata</taxon>
        <taxon>Craniata</taxon>
        <taxon>Vertebrata</taxon>
        <taxon>Euteleostomi</taxon>
        <taxon>Actinopterygii</taxon>
        <taxon>Neopterygii</taxon>
        <taxon>Teleostei</taxon>
        <taxon>Anguilliformes</taxon>
        <taxon>Anguillidae</taxon>
        <taxon>Anguilla</taxon>
    </lineage>
</organism>
<protein>
    <submittedName>
        <fullName evidence="1">Uncharacterized protein</fullName>
    </submittedName>
</protein>
<proteinExistence type="predicted"/>
<dbReference type="AlphaFoldDB" id="A0A0E9U2S3"/>
<sequence length="39" mass="4647">MLDFTNGQYIHIHTVKNRTRPVRKVYTTTKFLIGRRATL</sequence>
<reference evidence="1" key="1">
    <citation type="submission" date="2014-11" db="EMBL/GenBank/DDBJ databases">
        <authorList>
            <person name="Amaro Gonzalez C."/>
        </authorList>
    </citation>
    <scope>NUCLEOTIDE SEQUENCE</scope>
</reference>
<evidence type="ECO:0000313" key="1">
    <source>
        <dbReference type="EMBL" id="JAH60111.1"/>
    </source>
</evidence>
<accession>A0A0E9U2S3</accession>
<name>A0A0E9U2S3_ANGAN</name>